<reference evidence="1" key="1">
    <citation type="submission" date="2021-06" db="EMBL/GenBank/DDBJ databases">
        <authorList>
            <person name="Kallberg Y."/>
            <person name="Tangrot J."/>
            <person name="Rosling A."/>
        </authorList>
    </citation>
    <scope>NUCLEOTIDE SEQUENCE</scope>
    <source>
        <strain evidence="1">IL203A</strain>
    </source>
</reference>
<comment type="caution">
    <text evidence="1">The sequence shown here is derived from an EMBL/GenBank/DDBJ whole genome shotgun (WGS) entry which is preliminary data.</text>
</comment>
<sequence>ALHDGYHKESHPVIISFITELYIDLRPLSSAPYETFAQLPNMDHVQLQKFETSLSQATESKVRKKIVKEFLEGITGLSTEEWFKLPDTAPVSSTRRTVSGVYSKPVIGVLDVVEDPYDVGIVDLFD</sequence>
<dbReference type="EMBL" id="CAJVPU010021044">
    <property type="protein sequence ID" value="CAG8679395.1"/>
    <property type="molecule type" value="Genomic_DNA"/>
</dbReference>
<dbReference type="Proteomes" id="UP000789702">
    <property type="component" value="Unassembled WGS sequence"/>
</dbReference>
<protein>
    <submittedName>
        <fullName evidence="1">3759_t:CDS:1</fullName>
    </submittedName>
</protein>
<evidence type="ECO:0000313" key="2">
    <source>
        <dbReference type="Proteomes" id="UP000789702"/>
    </source>
</evidence>
<organism evidence="1 2">
    <name type="scientific">Dentiscutata heterogama</name>
    <dbReference type="NCBI Taxonomy" id="1316150"/>
    <lineage>
        <taxon>Eukaryota</taxon>
        <taxon>Fungi</taxon>
        <taxon>Fungi incertae sedis</taxon>
        <taxon>Mucoromycota</taxon>
        <taxon>Glomeromycotina</taxon>
        <taxon>Glomeromycetes</taxon>
        <taxon>Diversisporales</taxon>
        <taxon>Gigasporaceae</taxon>
        <taxon>Dentiscutata</taxon>
    </lineage>
</organism>
<name>A0ACA9NVF4_9GLOM</name>
<feature type="non-terminal residue" evidence="1">
    <location>
        <position position="1"/>
    </location>
</feature>
<proteinExistence type="predicted"/>
<accession>A0ACA9NVF4</accession>
<gene>
    <name evidence="1" type="ORF">DHETER_LOCUS10567</name>
</gene>
<keyword evidence="2" id="KW-1185">Reference proteome</keyword>
<evidence type="ECO:0000313" key="1">
    <source>
        <dbReference type="EMBL" id="CAG8679395.1"/>
    </source>
</evidence>